<evidence type="ECO:0000256" key="2">
    <source>
        <dbReference type="ARBA" id="ARBA00022723"/>
    </source>
</evidence>
<keyword evidence="2 4" id="KW-0479">Metal-binding</keyword>
<accession>A0ABT2Z5N6</accession>
<keyword evidence="8" id="KW-1185">Reference proteome</keyword>
<sequence>MKPILALSVAALVLVAACAPEQQVSGRSLYLDYCASCHGERGNGDGPAAEGLGKAPADLTRIAARNGGTFERVKVMSTIDGYTRRGDRSSVMPELGVALQDGPLVLVDTGEGVMTPTPVNLVALADYLESLQE</sequence>
<organism evidence="7 8">
    <name type="scientific">Albidovulum sediminicola</name>
    <dbReference type="NCBI Taxonomy" id="2984331"/>
    <lineage>
        <taxon>Bacteria</taxon>
        <taxon>Pseudomonadati</taxon>
        <taxon>Pseudomonadota</taxon>
        <taxon>Alphaproteobacteria</taxon>
        <taxon>Rhodobacterales</taxon>
        <taxon>Paracoccaceae</taxon>
        <taxon>Albidovulum</taxon>
    </lineage>
</organism>
<name>A0ABT2Z5N6_9RHOB</name>
<feature type="signal peptide" evidence="5">
    <location>
        <begin position="1"/>
        <end position="19"/>
    </location>
</feature>
<dbReference type="InterPro" id="IPR009056">
    <property type="entry name" value="Cyt_c-like_dom"/>
</dbReference>
<feature type="chain" id="PRO_5047175892" evidence="5">
    <location>
        <begin position="20"/>
        <end position="133"/>
    </location>
</feature>
<dbReference type="EMBL" id="JAOWLA010000019">
    <property type="protein sequence ID" value="MCV2866464.1"/>
    <property type="molecule type" value="Genomic_DNA"/>
</dbReference>
<dbReference type="Gene3D" id="1.10.760.10">
    <property type="entry name" value="Cytochrome c-like domain"/>
    <property type="match status" value="1"/>
</dbReference>
<protein>
    <submittedName>
        <fullName evidence="7">Cytochrome c</fullName>
    </submittedName>
</protein>
<evidence type="ECO:0000259" key="6">
    <source>
        <dbReference type="PROSITE" id="PS51007"/>
    </source>
</evidence>
<comment type="caution">
    <text evidence="7">The sequence shown here is derived from an EMBL/GenBank/DDBJ whole genome shotgun (WGS) entry which is preliminary data.</text>
</comment>
<keyword evidence="5" id="KW-0732">Signal</keyword>
<reference evidence="7 8" key="1">
    <citation type="submission" date="2022-10" db="EMBL/GenBank/DDBJ databases">
        <title>Defluviimonas sp. nov., isolated from ocean surface water.</title>
        <authorList>
            <person name="He W."/>
            <person name="Wang L."/>
            <person name="Zhang D.-F."/>
        </authorList>
    </citation>
    <scope>NUCLEOTIDE SEQUENCE [LARGE SCALE GENOMIC DNA]</scope>
    <source>
        <strain evidence="7 8">WL0075</strain>
    </source>
</reference>
<evidence type="ECO:0000313" key="7">
    <source>
        <dbReference type="EMBL" id="MCV2866464.1"/>
    </source>
</evidence>
<dbReference type="PROSITE" id="PS51007">
    <property type="entry name" value="CYTC"/>
    <property type="match status" value="1"/>
</dbReference>
<dbReference type="Pfam" id="PF13442">
    <property type="entry name" value="Cytochrome_CBB3"/>
    <property type="match status" value="1"/>
</dbReference>
<evidence type="ECO:0000256" key="4">
    <source>
        <dbReference type="PROSITE-ProRule" id="PRU00433"/>
    </source>
</evidence>
<keyword evidence="1 4" id="KW-0349">Heme</keyword>
<proteinExistence type="predicted"/>
<evidence type="ECO:0000256" key="5">
    <source>
        <dbReference type="SAM" id="SignalP"/>
    </source>
</evidence>
<dbReference type="SUPFAM" id="SSF46626">
    <property type="entry name" value="Cytochrome c"/>
    <property type="match status" value="1"/>
</dbReference>
<feature type="domain" description="Cytochrome c" evidence="6">
    <location>
        <begin position="21"/>
        <end position="132"/>
    </location>
</feature>
<dbReference type="RefSeq" id="WP_263722997.1">
    <property type="nucleotide sequence ID" value="NZ_JAOWLA010000019.1"/>
</dbReference>
<evidence type="ECO:0000256" key="3">
    <source>
        <dbReference type="ARBA" id="ARBA00023004"/>
    </source>
</evidence>
<dbReference type="Proteomes" id="UP001652503">
    <property type="component" value="Unassembled WGS sequence"/>
</dbReference>
<dbReference type="InterPro" id="IPR036909">
    <property type="entry name" value="Cyt_c-like_dom_sf"/>
</dbReference>
<gene>
    <name evidence="7" type="ORF">OE647_17235</name>
</gene>
<dbReference type="PROSITE" id="PS51257">
    <property type="entry name" value="PROKAR_LIPOPROTEIN"/>
    <property type="match status" value="1"/>
</dbReference>
<evidence type="ECO:0000313" key="8">
    <source>
        <dbReference type="Proteomes" id="UP001652503"/>
    </source>
</evidence>
<evidence type="ECO:0000256" key="1">
    <source>
        <dbReference type="ARBA" id="ARBA00022617"/>
    </source>
</evidence>
<keyword evidence="3 4" id="KW-0408">Iron</keyword>